<dbReference type="EMBL" id="CP077717">
    <property type="protein sequence ID" value="QXJ27830.1"/>
    <property type="molecule type" value="Genomic_DNA"/>
</dbReference>
<proteinExistence type="predicted"/>
<gene>
    <name evidence="1" type="ORF">J5U23_00698</name>
</gene>
<evidence type="ECO:0000313" key="2">
    <source>
        <dbReference type="Proteomes" id="UP000694018"/>
    </source>
</evidence>
<dbReference type="OrthoDB" id="374544at2157"/>
<sequence>MRGVSWIHVQRPSFTPVVFYDPAGKTVYIPIYAMNPIIPKNPPAYHVALDSNNLLTL</sequence>
<evidence type="ECO:0000313" key="1">
    <source>
        <dbReference type="EMBL" id="QXJ27830.1"/>
    </source>
</evidence>
<reference evidence="1" key="1">
    <citation type="journal article" date="2021" name="Environ. Microbiol.">
        <title>New insights into the diversity and evolution of the archaeal mobilome from three complete genomes of Saccharolobus shibatae.</title>
        <authorList>
            <person name="Medvedeva S."/>
            <person name="Brandt D."/>
            <person name="Cvirkaite-Krupovic V."/>
            <person name="Liu Y."/>
            <person name="Severinov K."/>
            <person name="Ishino S."/>
            <person name="Ishino Y."/>
            <person name="Prangishvili D."/>
            <person name="Kalinowski J."/>
            <person name="Krupovic M."/>
        </authorList>
    </citation>
    <scope>NUCLEOTIDE SEQUENCE</scope>
    <source>
        <strain evidence="1">B12</strain>
    </source>
</reference>
<dbReference type="AlphaFoldDB" id="A0A8F5BM49"/>
<protein>
    <submittedName>
        <fullName evidence="1">Uncharacterized protein</fullName>
    </submittedName>
</protein>
<dbReference type="Proteomes" id="UP000694018">
    <property type="component" value="Chromosome"/>
</dbReference>
<accession>A0A8F5BM49</accession>
<dbReference type="GeneID" id="65562300"/>
<dbReference type="KEGG" id="sshi:J5U23_00698"/>
<name>A0A8F5BM49_SACSH</name>
<dbReference type="RefSeq" id="WP_218266993.1">
    <property type="nucleotide sequence ID" value="NZ_CP077717.1"/>
</dbReference>
<organism evidence="1 2">
    <name type="scientific">Saccharolobus shibatae (strain ATCC 51178 / DSM 5389 / JCM 8931 / NBRC 15437 / B12)</name>
    <name type="common">Sulfolobus shibatae</name>
    <dbReference type="NCBI Taxonomy" id="523848"/>
    <lineage>
        <taxon>Archaea</taxon>
        <taxon>Thermoproteota</taxon>
        <taxon>Thermoprotei</taxon>
        <taxon>Sulfolobales</taxon>
        <taxon>Sulfolobaceae</taxon>
        <taxon>Saccharolobus</taxon>
    </lineage>
</organism>